<dbReference type="STRING" id="1391654.AKJ09_08044"/>
<keyword evidence="3" id="KW-1185">Reference proteome</keyword>
<proteinExistence type="predicted"/>
<reference evidence="2 3" key="1">
    <citation type="submission" date="2015-08" db="EMBL/GenBank/DDBJ databases">
        <authorList>
            <person name="Babu N.S."/>
            <person name="Beckwith C.J."/>
            <person name="Beseler K.G."/>
            <person name="Brison A."/>
            <person name="Carone J.V."/>
            <person name="Caskin T.P."/>
            <person name="Diamond M."/>
            <person name="Durham M.E."/>
            <person name="Foxe J.M."/>
            <person name="Go M."/>
            <person name="Henderson B.A."/>
            <person name="Jones I.B."/>
            <person name="McGettigan J.A."/>
            <person name="Micheletti S.J."/>
            <person name="Nasrallah M.E."/>
            <person name="Ortiz D."/>
            <person name="Piller C.R."/>
            <person name="Privatt S.R."/>
            <person name="Schneider S.L."/>
            <person name="Sharp S."/>
            <person name="Smith T.C."/>
            <person name="Stanton J.D."/>
            <person name="Ullery H.E."/>
            <person name="Wilson R.J."/>
            <person name="Serrano M.G."/>
            <person name="Buck G."/>
            <person name="Lee V."/>
            <person name="Wang Y."/>
            <person name="Carvalho R."/>
            <person name="Voegtly L."/>
            <person name="Shi R."/>
            <person name="Duckworth R."/>
            <person name="Johnson A."/>
            <person name="Loviza R."/>
            <person name="Walstead R."/>
            <person name="Shah Z."/>
            <person name="Kiflezghi M."/>
            <person name="Wade K."/>
            <person name="Ball S.L."/>
            <person name="Bradley K.W."/>
            <person name="Asai D.J."/>
            <person name="Bowman C.A."/>
            <person name="Russell D.A."/>
            <person name="Pope W.H."/>
            <person name="Jacobs-Sera D."/>
            <person name="Hendrix R.W."/>
            <person name="Hatfull G.F."/>
        </authorList>
    </citation>
    <scope>NUCLEOTIDE SEQUENCE [LARGE SCALE GENOMIC DNA]</scope>
    <source>
        <strain evidence="2 3">DSM 27648</strain>
    </source>
</reference>
<name>A0A0K1Q6C2_9BACT</name>
<evidence type="ECO:0000256" key="1">
    <source>
        <dbReference type="SAM" id="MobiDB-lite"/>
    </source>
</evidence>
<feature type="region of interest" description="Disordered" evidence="1">
    <location>
        <begin position="1"/>
        <end position="27"/>
    </location>
</feature>
<evidence type="ECO:0000313" key="2">
    <source>
        <dbReference type="EMBL" id="AKV01381.1"/>
    </source>
</evidence>
<feature type="region of interest" description="Disordered" evidence="1">
    <location>
        <begin position="184"/>
        <end position="217"/>
    </location>
</feature>
<dbReference type="Proteomes" id="UP000064967">
    <property type="component" value="Chromosome"/>
</dbReference>
<feature type="region of interest" description="Disordered" evidence="1">
    <location>
        <begin position="66"/>
        <end position="86"/>
    </location>
</feature>
<sequence length="217" mass="23665">MAEKTPSSSDAGGIEAHAPEDDPSSALQGKAFLSSVTLWRRWRHPTEVDRPVTKFEGRADRREPRAFYASRGLSDPSSKVERTPRPKSFHAGVSVVRCVRRGIVGRRVAVVDVGGVGACVGGRGVMSARRRAGVDAWRPVGARVLRRVHRARPPLLVVARIARRAGVVGEPAVLASRSPRAGVRQKRVESERPGWRSTAYSPPSWTPGLRGRSLFRA</sequence>
<protein>
    <submittedName>
        <fullName evidence="2">Uncharacterized protein</fullName>
    </submittedName>
</protein>
<dbReference type="EMBL" id="CP012333">
    <property type="protein sequence ID" value="AKV01381.1"/>
    <property type="molecule type" value="Genomic_DNA"/>
</dbReference>
<evidence type="ECO:0000313" key="3">
    <source>
        <dbReference type="Proteomes" id="UP000064967"/>
    </source>
</evidence>
<dbReference type="KEGG" id="llu:AKJ09_08044"/>
<feature type="compositionally biased region" description="Polar residues" evidence="1">
    <location>
        <begin position="1"/>
        <end position="10"/>
    </location>
</feature>
<accession>A0A0K1Q6C2</accession>
<organism evidence="2 3">
    <name type="scientific">Labilithrix luteola</name>
    <dbReference type="NCBI Taxonomy" id="1391654"/>
    <lineage>
        <taxon>Bacteria</taxon>
        <taxon>Pseudomonadati</taxon>
        <taxon>Myxococcota</taxon>
        <taxon>Polyangia</taxon>
        <taxon>Polyangiales</taxon>
        <taxon>Labilitrichaceae</taxon>
        <taxon>Labilithrix</taxon>
    </lineage>
</organism>
<dbReference type="AlphaFoldDB" id="A0A0K1Q6C2"/>
<gene>
    <name evidence="2" type="ORF">AKJ09_08044</name>
</gene>